<evidence type="ECO:0000256" key="1">
    <source>
        <dbReference type="SAM" id="MobiDB-lite"/>
    </source>
</evidence>
<gene>
    <name evidence="3" type="ORF">AFK20_07130</name>
</gene>
<name>A0ABR5ILL4_9HYPH</name>
<dbReference type="Proteomes" id="UP000053900">
    <property type="component" value="Unassembled WGS sequence"/>
</dbReference>
<feature type="transmembrane region" description="Helical" evidence="2">
    <location>
        <begin position="31"/>
        <end position="52"/>
    </location>
</feature>
<evidence type="ECO:0000256" key="2">
    <source>
        <dbReference type="SAM" id="Phobius"/>
    </source>
</evidence>
<evidence type="ECO:0000313" key="4">
    <source>
        <dbReference type="Proteomes" id="UP000053900"/>
    </source>
</evidence>
<keyword evidence="2" id="KW-1133">Transmembrane helix</keyword>
<feature type="compositionally biased region" description="Polar residues" evidence="1">
    <location>
        <begin position="266"/>
        <end position="290"/>
    </location>
</feature>
<comment type="caution">
    <text evidence="3">The sequence shown here is derived from an EMBL/GenBank/DDBJ whole genome shotgun (WGS) entry which is preliminary data.</text>
</comment>
<keyword evidence="2" id="KW-0472">Membrane</keyword>
<protein>
    <submittedName>
        <fullName evidence="3">Uncharacterized protein</fullName>
    </submittedName>
</protein>
<keyword evidence="2" id="KW-0812">Transmembrane</keyword>
<organism evidence="3 4">
    <name type="scientific">Enhydrobacter aerosaccus</name>
    <dbReference type="NCBI Taxonomy" id="225324"/>
    <lineage>
        <taxon>Bacteria</taxon>
        <taxon>Pseudomonadati</taxon>
        <taxon>Pseudomonadota</taxon>
        <taxon>Alphaproteobacteria</taxon>
        <taxon>Hyphomicrobiales</taxon>
        <taxon>Enhydrobacter</taxon>
    </lineage>
</organism>
<accession>A0ABR5ILL4</accession>
<feature type="region of interest" description="Disordered" evidence="1">
    <location>
        <begin position="250"/>
        <end position="290"/>
    </location>
</feature>
<proteinExistence type="predicted"/>
<dbReference type="EMBL" id="LGSW01000004">
    <property type="protein sequence ID" value="KND21967.1"/>
    <property type="molecule type" value="Genomic_DNA"/>
</dbReference>
<evidence type="ECO:0000313" key="3">
    <source>
        <dbReference type="EMBL" id="KND21967.1"/>
    </source>
</evidence>
<sequence>MSISMDLPEDNNSSQSLPEAQRNYITQPNKVSGWLIAFGVSLLLVAIIALVLGQRIGYHRGLSFAAEEAKKTAAGLEISAENIKSLKLKSDTLQSQLTTAQQERDISLANLSALRTDIQDLKVTNLQLEQGQQFLTTSLAKKGGMSLQVIGAKIAPLPENAYEYRFDVGMVDASNQPKNLIPKLTLLDEVNMVEVPLQPNSYSIHGIARIRGRFLMPKNFVPKQVKLELTAGNQKTEQVYDWQLGQPIDNMPYTLEETPEADKRPVSSTDSTPVASTANTQKPAATTAAK</sequence>
<reference evidence="3 4" key="1">
    <citation type="submission" date="2015-07" db="EMBL/GenBank/DDBJ databases">
        <title>Draft genome of Enhydrobacter aerosaccus.</title>
        <authorList>
            <person name="Wang X."/>
        </authorList>
    </citation>
    <scope>NUCLEOTIDE SEQUENCE [LARGE SCALE GENOMIC DNA]</scope>
    <source>
        <strain evidence="3 4">CGMCC9176</strain>
    </source>
</reference>
<keyword evidence="4" id="KW-1185">Reference proteome</keyword>